<dbReference type="Gene3D" id="3.40.50.1820">
    <property type="entry name" value="alpha/beta hydrolase"/>
    <property type="match status" value="1"/>
</dbReference>
<dbReference type="PANTHER" id="PTHR42103:SF2">
    <property type="entry name" value="AB HYDROLASE-1 DOMAIN-CONTAINING PROTEIN"/>
    <property type="match status" value="1"/>
</dbReference>
<dbReference type="Pfam" id="PF20408">
    <property type="entry name" value="Abhydrolase_11"/>
    <property type="match status" value="1"/>
</dbReference>
<dbReference type="PANTHER" id="PTHR42103">
    <property type="entry name" value="ALPHA/BETA-HYDROLASES SUPERFAMILY PROTEIN"/>
    <property type="match status" value="1"/>
</dbReference>
<organism evidence="2 3">
    <name type="scientific">Archangium gephyra</name>
    <dbReference type="NCBI Taxonomy" id="48"/>
    <lineage>
        <taxon>Bacteria</taxon>
        <taxon>Pseudomonadati</taxon>
        <taxon>Myxococcota</taxon>
        <taxon>Myxococcia</taxon>
        <taxon>Myxococcales</taxon>
        <taxon>Cystobacterineae</taxon>
        <taxon>Archangiaceae</taxon>
        <taxon>Archangium</taxon>
    </lineage>
</organism>
<dbReference type="EMBL" id="QFQP01000002">
    <property type="protein sequence ID" value="PZR17393.1"/>
    <property type="molecule type" value="Genomic_DNA"/>
</dbReference>
<dbReference type="AlphaFoldDB" id="A0A2W5TVS5"/>
<accession>A0A2W5TVS5</accession>
<dbReference type="Proteomes" id="UP000249061">
    <property type="component" value="Unassembled WGS sequence"/>
</dbReference>
<reference evidence="2 3" key="1">
    <citation type="submission" date="2017-08" db="EMBL/GenBank/DDBJ databases">
        <title>Infants hospitalized years apart are colonized by the same room-sourced microbial strains.</title>
        <authorList>
            <person name="Brooks B."/>
            <person name="Olm M.R."/>
            <person name="Firek B.A."/>
            <person name="Baker R."/>
            <person name="Thomas B.C."/>
            <person name="Morowitz M.J."/>
            <person name="Banfield J.F."/>
        </authorList>
    </citation>
    <scope>NUCLEOTIDE SEQUENCE [LARGE SCALE GENOMIC DNA]</scope>
    <source>
        <strain evidence="2">S2_003_000_R2_14</strain>
    </source>
</reference>
<dbReference type="SUPFAM" id="SSF53474">
    <property type="entry name" value="alpha/beta-Hydrolases"/>
    <property type="match status" value="1"/>
</dbReference>
<proteinExistence type="predicted"/>
<feature type="domain" description="KANL3/Tex30 alpha/beta hydrolase-like" evidence="1">
    <location>
        <begin position="38"/>
        <end position="185"/>
    </location>
</feature>
<evidence type="ECO:0000259" key="1">
    <source>
        <dbReference type="Pfam" id="PF20408"/>
    </source>
</evidence>
<evidence type="ECO:0000313" key="3">
    <source>
        <dbReference type="Proteomes" id="UP000249061"/>
    </source>
</evidence>
<comment type="caution">
    <text evidence="2">The sequence shown here is derived from an EMBL/GenBank/DDBJ whole genome shotgun (WGS) entry which is preliminary data.</text>
</comment>
<dbReference type="InterPro" id="IPR046879">
    <property type="entry name" value="KANL3/Tex30_Abhydrolase"/>
</dbReference>
<dbReference type="InterPro" id="IPR029058">
    <property type="entry name" value="AB_hydrolase_fold"/>
</dbReference>
<sequence>MTSKLEVPAPHGFLEASWQPVENAKGLALVCHPHPKLGGNMQNTATHRLARAWNDAGYSALRFNFRGVGRSTGHLVGGDGEAELEDAMAAVTWLRTHGSTIWLSGFSFGSRTALQLAIAEPGFPGVVAVGYAAGLFDNRFLSALETKTAFVHADHDAYASLAELEAVRSTVKAQTQLYVVENADHLASGRLDALSNQLGLAIAWLTGGSAGNT</sequence>
<evidence type="ECO:0000313" key="2">
    <source>
        <dbReference type="EMBL" id="PZR17393.1"/>
    </source>
</evidence>
<name>A0A2W5TVS5_9BACT</name>
<gene>
    <name evidence="2" type="ORF">DI536_03465</name>
</gene>
<protein>
    <recommendedName>
        <fullName evidence="1">KANL3/Tex30 alpha/beta hydrolase-like domain-containing protein</fullName>
    </recommendedName>
</protein>